<keyword evidence="3" id="KW-1185">Reference proteome</keyword>
<reference evidence="2 3" key="1">
    <citation type="submission" date="2019-03" db="EMBL/GenBank/DDBJ databases">
        <title>Freshwater and sediment microbial communities from various areas in North America, analyzing microbe dynamics in response to fracking.</title>
        <authorList>
            <person name="Lamendella R."/>
        </authorList>
    </citation>
    <scope>NUCLEOTIDE SEQUENCE [LARGE SCALE GENOMIC DNA]</scope>
    <source>
        <strain evidence="2 3">18_TX</strain>
    </source>
</reference>
<dbReference type="PROSITE" id="PS51747">
    <property type="entry name" value="CYT_DCMP_DEAMINASES_2"/>
    <property type="match status" value="1"/>
</dbReference>
<organism evidence="2 3">
    <name type="scientific">Idiomarina aquatica</name>
    <dbReference type="NCBI Taxonomy" id="1327752"/>
    <lineage>
        <taxon>Bacteria</taxon>
        <taxon>Pseudomonadati</taxon>
        <taxon>Pseudomonadota</taxon>
        <taxon>Gammaproteobacteria</taxon>
        <taxon>Alteromonadales</taxon>
        <taxon>Idiomarinaceae</taxon>
        <taxon>Idiomarina</taxon>
    </lineage>
</organism>
<dbReference type="PANTHER" id="PTHR11079:SF179">
    <property type="entry name" value="TRNA(ADENINE(34)) DEAMINASE, CHLOROPLASTIC"/>
    <property type="match status" value="1"/>
</dbReference>
<evidence type="ECO:0000313" key="3">
    <source>
        <dbReference type="Proteomes" id="UP000295531"/>
    </source>
</evidence>
<proteinExistence type="predicted"/>
<evidence type="ECO:0000259" key="1">
    <source>
        <dbReference type="PROSITE" id="PS51747"/>
    </source>
</evidence>
<dbReference type="CDD" id="cd01285">
    <property type="entry name" value="nucleoside_deaminase"/>
    <property type="match status" value="1"/>
</dbReference>
<dbReference type="GO" id="GO:0003824">
    <property type="term" value="F:catalytic activity"/>
    <property type="evidence" value="ECO:0007669"/>
    <property type="project" value="InterPro"/>
</dbReference>
<name>A0A4R6P130_9GAMM</name>
<dbReference type="PANTHER" id="PTHR11079">
    <property type="entry name" value="CYTOSINE DEAMINASE FAMILY MEMBER"/>
    <property type="match status" value="1"/>
</dbReference>
<protein>
    <submittedName>
        <fullName evidence="2">Cytidine/deoxycytidylate deaminase-like protein</fullName>
    </submittedName>
</protein>
<evidence type="ECO:0000313" key="2">
    <source>
        <dbReference type="EMBL" id="TDP27466.1"/>
    </source>
</evidence>
<dbReference type="RefSeq" id="WP_208107649.1">
    <property type="nucleotide sequence ID" value="NZ_SNXI01000029.1"/>
</dbReference>
<dbReference type="InterPro" id="IPR002125">
    <property type="entry name" value="CMP_dCMP_dom"/>
</dbReference>
<dbReference type="InterPro" id="IPR016193">
    <property type="entry name" value="Cytidine_deaminase-like"/>
</dbReference>
<dbReference type="Gene3D" id="3.40.140.10">
    <property type="entry name" value="Cytidine Deaminase, domain 2"/>
    <property type="match status" value="1"/>
</dbReference>
<gene>
    <name evidence="2" type="ORF">DEU29_12911</name>
</gene>
<dbReference type="SUPFAM" id="SSF53927">
    <property type="entry name" value="Cytidine deaminase-like"/>
    <property type="match status" value="1"/>
</dbReference>
<dbReference type="Proteomes" id="UP000295531">
    <property type="component" value="Unassembled WGS sequence"/>
</dbReference>
<dbReference type="EMBL" id="SNXI01000029">
    <property type="protein sequence ID" value="TDP27466.1"/>
    <property type="molecule type" value="Genomic_DNA"/>
</dbReference>
<feature type="domain" description="CMP/dCMP-type deaminase" evidence="1">
    <location>
        <begin position="1"/>
        <end position="116"/>
    </location>
</feature>
<dbReference type="Pfam" id="PF00383">
    <property type="entry name" value="dCMP_cyt_deam_1"/>
    <property type="match status" value="1"/>
</dbReference>
<sequence>MINPHLLRCVALAEEALAAGDAPFGSVLVDENGNVLKEDRNRVNSVDKTYHPEIELARWAAKNLTPEQRRNTTMYTSGEHCPMCSAAHGWAELGKVIYIHSTEQLTQWHKEFGLGESRVSQLPIQTIAPAVQVEGPIDDLAPKMYELHNAYITTEKS</sequence>
<comment type="caution">
    <text evidence="2">The sequence shown here is derived from an EMBL/GenBank/DDBJ whole genome shotgun (WGS) entry which is preliminary data.</text>
</comment>
<dbReference type="AlphaFoldDB" id="A0A4R6P130"/>
<accession>A0A4R6P130</accession>